<keyword evidence="2" id="KW-1185">Reference proteome</keyword>
<name>A0A0H4IRW5_9CAUD</name>
<dbReference type="EMBL" id="KR534323">
    <property type="protein sequence ID" value="AKO61038.1"/>
    <property type="molecule type" value="Genomic_DNA"/>
</dbReference>
<organism evidence="1 2">
    <name type="scientific">Pseudoalteromonas phage H101</name>
    <dbReference type="NCBI Taxonomy" id="1654919"/>
    <lineage>
        <taxon>Viruses</taxon>
        <taxon>Duplodnaviria</taxon>
        <taxon>Heunggongvirae</taxon>
        <taxon>Uroviricota</taxon>
        <taxon>Caudoviricetes</taxon>
        <taxon>Shandongvirus</taxon>
        <taxon>Shandongvirus H101</taxon>
    </lineage>
</organism>
<dbReference type="GeneID" id="26796632"/>
<accession>A0A0H4IRW5</accession>
<proteinExistence type="predicted"/>
<evidence type="ECO:0000313" key="2">
    <source>
        <dbReference type="Proteomes" id="UP000202763"/>
    </source>
</evidence>
<dbReference type="KEGG" id="vg:26796632"/>
<dbReference type="RefSeq" id="YP_009225571.1">
    <property type="nucleotide sequence ID" value="NC_029094.1"/>
</dbReference>
<sequence length="160" mass="18653">MFKVLHLLGTCGIDVDWNKTNIMTFVIQLPPLCDEQDDIVITQLLDFCQPYEDIISSEKYKNNVDNRTGRMLQWSSLKVQMSNMISSKSFDRVKTANWFNSFNIETIRPEEPLMIVSTKSKATIVDEGKKWLERLYAEGKLIKYTKDELKTKLEKYGKSK</sequence>
<reference evidence="1 2" key="1">
    <citation type="submission" date="2015-05" db="EMBL/GenBank/DDBJ databases">
        <authorList>
            <person name="Wang D.B."/>
            <person name="Wang M."/>
        </authorList>
    </citation>
    <scope>NUCLEOTIDE SEQUENCE [LARGE SCALE GENOMIC DNA]</scope>
</reference>
<protein>
    <submittedName>
        <fullName evidence="1">Uncharacterized protein</fullName>
    </submittedName>
</protein>
<evidence type="ECO:0000313" key="1">
    <source>
        <dbReference type="EMBL" id="AKO61038.1"/>
    </source>
</evidence>
<dbReference type="Proteomes" id="UP000202763">
    <property type="component" value="Segment"/>
</dbReference>